<sequence>MLALCSAVTAFAPTPVLVRPASSSVAVQMKVGGLIGDCAPLAYFDPLGFSKDASPETMKKYREAELKHGRVAMLAAWGMITQDAWHPLFDGKLSANPLLAIIQTPKLGVIQILIFIAFIEVIGILNTRRADYEPGNFLGSSQWETGETWENYQLKELNNGRLAMFGSIGMLVGSYITGKGPIEVFSISTVVF</sequence>
<evidence type="ECO:0000256" key="6">
    <source>
        <dbReference type="SAM" id="Phobius"/>
    </source>
</evidence>
<dbReference type="SUPFAM" id="SSF103511">
    <property type="entry name" value="Chlorophyll a-b binding protein"/>
    <property type="match status" value="1"/>
</dbReference>
<keyword evidence="6" id="KW-0812">Transmembrane</keyword>
<dbReference type="GO" id="GO:0009765">
    <property type="term" value="P:photosynthesis, light harvesting"/>
    <property type="evidence" value="ECO:0007669"/>
    <property type="project" value="InterPro"/>
</dbReference>
<gene>
    <name evidence="7" type="ORF">PANT1444_LOCUS1694</name>
</gene>
<keyword evidence="2" id="KW-0150">Chloroplast</keyword>
<evidence type="ECO:0000256" key="4">
    <source>
        <dbReference type="ARBA" id="ARBA00022640"/>
    </source>
</evidence>
<dbReference type="Gene3D" id="1.10.3460.10">
    <property type="entry name" value="Chlorophyll a/b binding protein domain"/>
    <property type="match status" value="1"/>
</dbReference>
<keyword evidence="5" id="KW-0148">Chlorophyll</keyword>
<dbReference type="GO" id="GO:0016168">
    <property type="term" value="F:chlorophyll binding"/>
    <property type="evidence" value="ECO:0007669"/>
    <property type="project" value="UniProtKB-KW"/>
</dbReference>
<feature type="binding site" description="axial binding residue" evidence="5">
    <location>
        <position position="156"/>
    </location>
    <ligand>
        <name>chlorophyll b</name>
        <dbReference type="ChEBI" id="CHEBI:61721"/>
        <label>2</label>
    </ligand>
    <ligandPart>
        <name>Mg</name>
        <dbReference type="ChEBI" id="CHEBI:25107"/>
    </ligandPart>
</feature>
<keyword evidence="5" id="KW-0157">Chromophore</keyword>
<proteinExistence type="predicted"/>
<accession>A0A7S0E1K9</accession>
<evidence type="ECO:0000256" key="2">
    <source>
        <dbReference type="ARBA" id="ARBA00022528"/>
    </source>
</evidence>
<reference evidence="7" key="1">
    <citation type="submission" date="2021-01" db="EMBL/GenBank/DDBJ databases">
        <authorList>
            <person name="Corre E."/>
            <person name="Pelletier E."/>
            <person name="Niang G."/>
            <person name="Scheremetjew M."/>
            <person name="Finn R."/>
            <person name="Kale V."/>
            <person name="Holt S."/>
            <person name="Cochrane G."/>
            <person name="Meng A."/>
            <person name="Brown T."/>
            <person name="Cohen L."/>
        </authorList>
    </citation>
    <scope>NUCLEOTIDE SEQUENCE</scope>
    <source>
        <strain evidence="7">CCMP1374</strain>
    </source>
</reference>
<evidence type="ECO:0000256" key="1">
    <source>
        <dbReference type="ARBA" id="ARBA00004229"/>
    </source>
</evidence>
<name>A0A7S0E1K9_9EUKA</name>
<comment type="subcellular location">
    <subcellularLocation>
        <location evidence="1">Plastid</location>
        <location evidence="1">Chloroplast</location>
    </subcellularLocation>
</comment>
<protein>
    <submittedName>
        <fullName evidence="7">Uncharacterized protein</fullName>
    </submittedName>
</protein>
<dbReference type="AlphaFoldDB" id="A0A7S0E1K9"/>
<dbReference type="PANTHER" id="PTHR21649">
    <property type="entry name" value="CHLOROPHYLL A/B BINDING PROTEIN"/>
    <property type="match status" value="1"/>
</dbReference>
<keyword evidence="6" id="KW-1133">Transmembrane helix</keyword>
<feature type="binding site" evidence="5">
    <location>
        <position position="65"/>
    </location>
    <ligand>
        <name>chlorophyll a</name>
        <dbReference type="ChEBI" id="CHEBI:58416"/>
        <label>1</label>
    </ligand>
</feature>
<dbReference type="Pfam" id="PF00504">
    <property type="entry name" value="Chloroa_b-bind"/>
    <property type="match status" value="1"/>
</dbReference>
<keyword evidence="6" id="KW-0472">Membrane</keyword>
<evidence type="ECO:0000313" key="7">
    <source>
        <dbReference type="EMBL" id="CAD8469563.1"/>
    </source>
</evidence>
<organism evidence="7">
    <name type="scientific">Phaeocystis antarctica</name>
    <dbReference type="NCBI Taxonomy" id="33657"/>
    <lineage>
        <taxon>Eukaryota</taxon>
        <taxon>Haptista</taxon>
        <taxon>Haptophyta</taxon>
        <taxon>Prymnesiophyceae</taxon>
        <taxon>Phaeocystales</taxon>
        <taxon>Phaeocystaceae</taxon>
        <taxon>Phaeocystis</taxon>
    </lineage>
</organism>
<keyword evidence="3" id="KW-0602">Photosynthesis</keyword>
<evidence type="ECO:0000256" key="5">
    <source>
        <dbReference type="PIRSR" id="PIRSR601344-1"/>
    </source>
</evidence>
<feature type="transmembrane region" description="Helical" evidence="6">
    <location>
        <begin position="107"/>
        <end position="125"/>
    </location>
</feature>
<feature type="binding site" description="axial binding residue" evidence="5">
    <location>
        <position position="70"/>
    </location>
    <ligand>
        <name>chlorophyll b</name>
        <dbReference type="ChEBI" id="CHEBI:61721"/>
        <label>1</label>
    </ligand>
    <ligandPart>
        <name>Mg</name>
        <dbReference type="ChEBI" id="CHEBI:25107"/>
    </ligandPart>
</feature>
<feature type="binding site" evidence="5">
    <location>
        <position position="50"/>
    </location>
    <ligand>
        <name>chlorophyll a</name>
        <dbReference type="ChEBI" id="CHEBI:58416"/>
        <label>1</label>
    </ligand>
</feature>
<dbReference type="InterPro" id="IPR001344">
    <property type="entry name" value="Chloro_AB-bd_pln"/>
</dbReference>
<feature type="binding site" evidence="5">
    <location>
        <position position="161"/>
    </location>
    <ligand>
        <name>chlorophyll a</name>
        <dbReference type="ChEBI" id="CHEBI:58416"/>
        <label>1</label>
    </ligand>
</feature>
<dbReference type="GO" id="GO:0016020">
    <property type="term" value="C:membrane"/>
    <property type="evidence" value="ECO:0007669"/>
    <property type="project" value="InterPro"/>
</dbReference>
<feature type="binding site" evidence="5">
    <location>
        <position position="155"/>
    </location>
    <ligand>
        <name>chlorophyll a</name>
        <dbReference type="ChEBI" id="CHEBI:58416"/>
        <label>1</label>
    </ligand>
</feature>
<keyword evidence="4" id="KW-0934">Plastid</keyword>
<feature type="binding site" evidence="5">
    <location>
        <position position="68"/>
    </location>
    <ligand>
        <name>chlorophyll a</name>
        <dbReference type="ChEBI" id="CHEBI:58416"/>
        <label>1</label>
    </ligand>
</feature>
<feature type="binding site" evidence="5">
    <location>
        <position position="159"/>
    </location>
    <ligand>
        <name>chlorophyll a</name>
        <dbReference type="ChEBI" id="CHEBI:58416"/>
        <label>1</label>
    </ligand>
</feature>
<evidence type="ECO:0000256" key="3">
    <source>
        <dbReference type="ARBA" id="ARBA00022531"/>
    </source>
</evidence>
<dbReference type="GO" id="GO:0009507">
    <property type="term" value="C:chloroplast"/>
    <property type="evidence" value="ECO:0007669"/>
    <property type="project" value="UniProtKB-SubCell"/>
</dbReference>
<dbReference type="InterPro" id="IPR022796">
    <property type="entry name" value="Chloroa_b-bind"/>
</dbReference>
<dbReference type="EMBL" id="HBEP01002974">
    <property type="protein sequence ID" value="CAD8469563.1"/>
    <property type="molecule type" value="Transcribed_RNA"/>
</dbReference>